<dbReference type="EMBL" id="PNYB01000007">
    <property type="protein sequence ID" value="PMS25291.1"/>
    <property type="molecule type" value="Genomic_DNA"/>
</dbReference>
<keyword evidence="2" id="KW-1185">Reference proteome</keyword>
<sequence length="259" mass="28176">MLSVLQKCEQADLEQISKILESYAAFTDDKKRKDLLAQSSTSTAARKELLSLLDKQIRYYGSSDVAYVARQLFGKEPGVPSEELIKDVCDKVKVKIKMGGSVETLLERLVLSTVEKELATKSPKDLAAYFDTQGISEKEKEKEAILRKIETEGKLAALPALYAVLGEKVAMGIIQSIAISVLAAVIGKEAASALVKQLVSKLPGQALGPIIWAASAVWLAFDLQSAAFRKTIPICLYLGIVSLRDGAEDLRQQNNDSDS</sequence>
<protein>
    <recommendedName>
        <fullName evidence="3">DUF3944 domain-containing protein</fullName>
    </recommendedName>
</protein>
<dbReference type="AlphaFoldDB" id="A0A2N7W7B9"/>
<comment type="caution">
    <text evidence="1">The sequence shown here is derived from an EMBL/GenBank/DDBJ whole genome shotgun (WGS) entry which is preliminary data.</text>
</comment>
<reference evidence="1 2" key="1">
    <citation type="submission" date="2018-01" db="EMBL/GenBank/DDBJ databases">
        <title>Whole genome analyses suggest that Burkholderia sensu lato contains two further novel genera in the rhizoxinica-symbiotica group Mycetohabitans gen. nov., and Trinickia gen. nov.: implications for the evolution of diazotrophy and nodulation in the Burkholderiaceae.</title>
        <authorList>
            <person name="Estrada-de los Santos P."/>
            <person name="Palmer M."/>
            <person name="Chavez-Ramirez B."/>
            <person name="Beukes C."/>
            <person name="Steenkamp E.T."/>
            <person name="Hirsch A.M."/>
            <person name="Manyaka P."/>
            <person name="Maluk M."/>
            <person name="Lafos M."/>
            <person name="Crook M."/>
            <person name="Gross E."/>
            <person name="Simon M.F."/>
            <person name="Bueno dos Reis Junior F."/>
            <person name="Poole P.S."/>
            <person name="Venter S.N."/>
            <person name="James E.K."/>
        </authorList>
    </citation>
    <scope>NUCLEOTIDE SEQUENCE [LARGE SCALE GENOMIC DNA]</scope>
    <source>
        <strain evidence="1 2">GP25-8</strain>
    </source>
</reference>
<organism evidence="1 2">
    <name type="scientific">Trinickia soli</name>
    <dbReference type="NCBI Taxonomy" id="380675"/>
    <lineage>
        <taxon>Bacteria</taxon>
        <taxon>Pseudomonadati</taxon>
        <taxon>Pseudomonadota</taxon>
        <taxon>Betaproteobacteria</taxon>
        <taxon>Burkholderiales</taxon>
        <taxon>Burkholderiaceae</taxon>
        <taxon>Trinickia</taxon>
    </lineage>
</organism>
<name>A0A2N7W7B9_9BURK</name>
<evidence type="ECO:0000313" key="1">
    <source>
        <dbReference type="EMBL" id="PMS25291.1"/>
    </source>
</evidence>
<proteinExistence type="predicted"/>
<gene>
    <name evidence="1" type="ORF">C0Z19_10085</name>
</gene>
<evidence type="ECO:0000313" key="2">
    <source>
        <dbReference type="Proteomes" id="UP000235347"/>
    </source>
</evidence>
<accession>A0A2N7W7B9</accession>
<evidence type="ECO:0008006" key="3">
    <source>
        <dbReference type="Google" id="ProtNLM"/>
    </source>
</evidence>
<dbReference type="Proteomes" id="UP000235347">
    <property type="component" value="Unassembled WGS sequence"/>
</dbReference>